<evidence type="ECO:0000313" key="5">
    <source>
        <dbReference type="Proteomes" id="UP001178507"/>
    </source>
</evidence>
<protein>
    <recommendedName>
        <fullName evidence="3">C3H1-type domain-containing protein</fullName>
    </recommendedName>
</protein>
<dbReference type="InterPro" id="IPR000571">
    <property type="entry name" value="Znf_CCCH"/>
</dbReference>
<dbReference type="AlphaFoldDB" id="A0AA36IKP4"/>
<feature type="compositionally biased region" description="Low complexity" evidence="2">
    <location>
        <begin position="193"/>
        <end position="205"/>
    </location>
</feature>
<evidence type="ECO:0000256" key="2">
    <source>
        <dbReference type="SAM" id="MobiDB-lite"/>
    </source>
</evidence>
<proteinExistence type="predicted"/>
<keyword evidence="5" id="KW-1185">Reference proteome</keyword>
<feature type="compositionally biased region" description="Low complexity" evidence="2">
    <location>
        <begin position="163"/>
        <end position="175"/>
    </location>
</feature>
<feature type="zinc finger region" description="C3H1-type" evidence="1">
    <location>
        <begin position="306"/>
        <end position="330"/>
    </location>
</feature>
<gene>
    <name evidence="4" type="ORF">EVOR1521_LOCUS15169</name>
</gene>
<organism evidence="4 5">
    <name type="scientific">Effrenium voratum</name>
    <dbReference type="NCBI Taxonomy" id="2562239"/>
    <lineage>
        <taxon>Eukaryota</taxon>
        <taxon>Sar</taxon>
        <taxon>Alveolata</taxon>
        <taxon>Dinophyceae</taxon>
        <taxon>Suessiales</taxon>
        <taxon>Symbiodiniaceae</taxon>
        <taxon>Effrenium</taxon>
    </lineage>
</organism>
<evidence type="ECO:0000259" key="3">
    <source>
        <dbReference type="PROSITE" id="PS50103"/>
    </source>
</evidence>
<reference evidence="4" key="1">
    <citation type="submission" date="2023-08" db="EMBL/GenBank/DDBJ databases">
        <authorList>
            <person name="Chen Y."/>
            <person name="Shah S."/>
            <person name="Dougan E. K."/>
            <person name="Thang M."/>
            <person name="Chan C."/>
        </authorList>
    </citation>
    <scope>NUCLEOTIDE SEQUENCE</scope>
</reference>
<keyword evidence="1" id="KW-0862">Zinc</keyword>
<feature type="compositionally biased region" description="Polar residues" evidence="2">
    <location>
        <begin position="233"/>
        <end position="267"/>
    </location>
</feature>
<feature type="region of interest" description="Disordered" evidence="2">
    <location>
        <begin position="162"/>
        <end position="294"/>
    </location>
</feature>
<dbReference type="GO" id="GO:0008270">
    <property type="term" value="F:zinc ion binding"/>
    <property type="evidence" value="ECO:0007669"/>
    <property type="project" value="UniProtKB-KW"/>
</dbReference>
<dbReference type="PROSITE" id="PS50103">
    <property type="entry name" value="ZF_C3H1"/>
    <property type="match status" value="1"/>
</dbReference>
<keyword evidence="1" id="KW-0863">Zinc-finger</keyword>
<dbReference type="Proteomes" id="UP001178507">
    <property type="component" value="Unassembled WGS sequence"/>
</dbReference>
<feature type="domain" description="C3H1-type" evidence="3">
    <location>
        <begin position="306"/>
        <end position="330"/>
    </location>
</feature>
<name>A0AA36IKP4_9DINO</name>
<sequence>MSDEANEDPDGGGLIVYTKQAPRDWGFADYNSLNQVPKIQEYLKDSEQIHIPHRQNRLVLFNSNLFHETQRPHFRPGYTKRRINLTFLFGRLNHGSLSCGELAQTKLGRVLPLCGGEEQLLAVPVDTATASRAAGADREGRAYQRFLREGKQVCSVRTYLLTNSSPRSNDSSSNSGGSGCATRDMEDANGDTNPNSSNASASASGSRHRSWQGVKSPSWAKSDEGSSSSGSGQRATAKTGYSNSSKSAESTVDTNAEGNAASTTSEELSFVPGLMQDSSSDGSRPEAEDSPSKGMLANHELGVCKPCRFYLLKDSGCRLGSSCSFCHFCSKDEARAAQLRIKYEDRREKRRKGLIKKK</sequence>
<comment type="caution">
    <text evidence="4">The sequence shown here is derived from an EMBL/GenBank/DDBJ whole genome shotgun (WGS) entry which is preliminary data.</text>
</comment>
<evidence type="ECO:0000256" key="1">
    <source>
        <dbReference type="PROSITE-ProRule" id="PRU00723"/>
    </source>
</evidence>
<accession>A0AA36IKP4</accession>
<evidence type="ECO:0000313" key="4">
    <source>
        <dbReference type="EMBL" id="CAJ1389581.1"/>
    </source>
</evidence>
<dbReference type="EMBL" id="CAUJNA010001891">
    <property type="protein sequence ID" value="CAJ1389581.1"/>
    <property type="molecule type" value="Genomic_DNA"/>
</dbReference>
<keyword evidence="1" id="KW-0479">Metal-binding</keyword>